<feature type="region of interest" description="Disordered" evidence="7">
    <location>
        <begin position="684"/>
        <end position="709"/>
    </location>
</feature>
<accession>A0A323VR66</accession>
<sequence>MGRSFASRVSHPRLKWVVLVFWLVVAAASAPLAGGLTDEQENDIAAWLPSDAESTRALQLQTELGSDPDLIPAVVVYERSGGLTEADTAAVTDDVAEFGQLEALDGTVTGPIPAEDGEAVQLIVPLNVGDDGWEQIAPLVDDIRAEASDGPDGLSAYVTGPAGSAADSAEAFEGIDGTLLFAALGVVVLILLITYRSPVLWVLPIFSAVIALFVSQAVIYLLARYADLTVNAQSASILTVLVVGAGTDYALLLVARYREELRLHTDRHEAMTEAVHRAGPAVLASGGTVVLGMLCLVVAEMNSTAGLGPVAAIGVAVTLMVLMTLLPALLVICGRWVFWPVRPTFGSAEPSATGIWARVGARIKPRPRATWVVTGALLLVACAGVLLLSPNGLTQAEGFRGTPESIEGERVAAQHFPAVAGNSVYVVTTADSVAEVADTTAATRGIAEAGEPQVVGDRALIEASLADPFDSPAAYSTIERLRTTLDDAGDGEALVGGNTALNLDVQDAAQRDNVVIIPLIMLVVLVVLGLLLRALVAPVILIATVVLSFGAALGLSALIFDWTIGVTATDSSFPLFVFVFLVALGIDYNIFLMTRVREEAADHGTRRAALIGLAATGGVITSAGCVLAATFAVLGTLPLTFLTQLGIAVALGVLLDTIIVRSVLVTALTLDVGRHMWWPSRLAGRPDEAEPPVGEGSPVASGSGASAQS</sequence>
<evidence type="ECO:0000256" key="3">
    <source>
        <dbReference type="ARBA" id="ARBA00022475"/>
    </source>
</evidence>
<evidence type="ECO:0000256" key="8">
    <source>
        <dbReference type="SAM" id="Phobius"/>
    </source>
</evidence>
<evidence type="ECO:0000256" key="1">
    <source>
        <dbReference type="ARBA" id="ARBA00004651"/>
    </source>
</evidence>
<reference evidence="10 13" key="2">
    <citation type="submission" date="2020-08" db="EMBL/GenBank/DDBJ databases">
        <title>Sequencing the genomes of 1000 actinobacteria strains.</title>
        <authorList>
            <person name="Klenk H.-P."/>
        </authorList>
    </citation>
    <scope>NUCLEOTIDE SEQUENCE [LARGE SCALE GENOMIC DNA]</scope>
    <source>
        <strain evidence="10 13">DSM 16678</strain>
    </source>
</reference>
<organism evidence="11 12">
    <name type="scientific">Modestobacter versicolor</name>
    <dbReference type="NCBI Taxonomy" id="429133"/>
    <lineage>
        <taxon>Bacteria</taxon>
        <taxon>Bacillati</taxon>
        <taxon>Actinomycetota</taxon>
        <taxon>Actinomycetes</taxon>
        <taxon>Geodermatophilales</taxon>
        <taxon>Geodermatophilaceae</taxon>
        <taxon>Modestobacter</taxon>
    </lineage>
</organism>
<dbReference type="AlphaFoldDB" id="A0A323VR66"/>
<evidence type="ECO:0000256" key="2">
    <source>
        <dbReference type="ARBA" id="ARBA00010157"/>
    </source>
</evidence>
<dbReference type="EMBL" id="JACIBU010000001">
    <property type="protein sequence ID" value="MBB3675160.1"/>
    <property type="molecule type" value="Genomic_DNA"/>
</dbReference>
<reference evidence="11 12" key="1">
    <citation type="submission" date="2018-06" db="EMBL/GenBank/DDBJ databases">
        <title>Draft genome sequence of Modestobacter versicolor CP153-2.</title>
        <authorList>
            <person name="Gundlapally S.R."/>
        </authorList>
    </citation>
    <scope>NUCLEOTIDE SEQUENCE [LARGE SCALE GENOMIC DNA]</scope>
    <source>
        <strain evidence="11 12">CP153-2</strain>
    </source>
</reference>
<keyword evidence="6 8" id="KW-0472">Membrane</keyword>
<proteinExistence type="inferred from homology"/>
<dbReference type="Proteomes" id="UP000580718">
    <property type="component" value="Unassembled WGS sequence"/>
</dbReference>
<feature type="transmembrane region" description="Helical" evidence="8">
    <location>
        <begin position="608"/>
        <end position="633"/>
    </location>
</feature>
<dbReference type="RefSeq" id="WP_110551927.1">
    <property type="nucleotide sequence ID" value="NZ_JACIBU010000001.1"/>
</dbReference>
<dbReference type="Gene3D" id="1.20.1640.10">
    <property type="entry name" value="Multidrug efflux transporter AcrB transmembrane domain"/>
    <property type="match status" value="2"/>
</dbReference>
<keyword evidence="12" id="KW-1185">Reference proteome</keyword>
<keyword evidence="3" id="KW-1003">Cell membrane</keyword>
<dbReference type="Proteomes" id="UP000247602">
    <property type="component" value="Unassembled WGS sequence"/>
</dbReference>
<feature type="transmembrane region" description="Helical" evidence="8">
    <location>
        <begin position="235"/>
        <end position="257"/>
    </location>
</feature>
<dbReference type="InterPro" id="IPR000731">
    <property type="entry name" value="SSD"/>
</dbReference>
<dbReference type="Pfam" id="PF03176">
    <property type="entry name" value="MMPL"/>
    <property type="match status" value="2"/>
</dbReference>
<dbReference type="PANTHER" id="PTHR33406">
    <property type="entry name" value="MEMBRANE PROTEIN MJ1562-RELATED"/>
    <property type="match status" value="1"/>
</dbReference>
<dbReference type="OrthoDB" id="2365435at2"/>
<feature type="transmembrane region" description="Helical" evidence="8">
    <location>
        <begin position="572"/>
        <end position="596"/>
    </location>
</feature>
<evidence type="ECO:0000313" key="13">
    <source>
        <dbReference type="Proteomes" id="UP000580718"/>
    </source>
</evidence>
<dbReference type="SUPFAM" id="SSF82866">
    <property type="entry name" value="Multidrug efflux transporter AcrB transmembrane domain"/>
    <property type="match status" value="2"/>
</dbReference>
<feature type="transmembrane region" description="Helical" evidence="8">
    <location>
        <begin position="369"/>
        <end position="389"/>
    </location>
</feature>
<dbReference type="InterPro" id="IPR050545">
    <property type="entry name" value="Mycobact_MmpL"/>
</dbReference>
<feature type="transmembrane region" description="Helical" evidence="8">
    <location>
        <begin position="539"/>
        <end position="560"/>
    </location>
</feature>
<evidence type="ECO:0000256" key="7">
    <source>
        <dbReference type="SAM" id="MobiDB-lite"/>
    </source>
</evidence>
<name>A0A323VR66_9ACTN</name>
<comment type="subcellular location">
    <subcellularLocation>
        <location evidence="1">Cell membrane</location>
        <topology evidence="1">Multi-pass membrane protein</topology>
    </subcellularLocation>
</comment>
<feature type="transmembrane region" description="Helical" evidence="8">
    <location>
        <begin position="177"/>
        <end position="195"/>
    </location>
</feature>
<feature type="transmembrane region" description="Helical" evidence="8">
    <location>
        <begin position="514"/>
        <end position="532"/>
    </location>
</feature>
<protein>
    <submittedName>
        <fullName evidence="10">RND superfamily putative drug exporter</fullName>
    </submittedName>
</protein>
<comment type="caution">
    <text evidence="11">The sequence shown here is derived from an EMBL/GenBank/DDBJ whole genome shotgun (WGS) entry which is preliminary data.</text>
</comment>
<evidence type="ECO:0000313" key="10">
    <source>
        <dbReference type="EMBL" id="MBB3675160.1"/>
    </source>
</evidence>
<evidence type="ECO:0000256" key="6">
    <source>
        <dbReference type="ARBA" id="ARBA00023136"/>
    </source>
</evidence>
<dbReference type="InterPro" id="IPR004869">
    <property type="entry name" value="MMPL_dom"/>
</dbReference>
<feature type="transmembrane region" description="Helical" evidence="8">
    <location>
        <begin position="645"/>
        <end position="670"/>
    </location>
</feature>
<feature type="domain" description="SSD" evidence="9">
    <location>
        <begin position="200"/>
        <end position="332"/>
    </location>
</feature>
<gene>
    <name evidence="11" type="ORF">DMO24_08780</name>
    <name evidence="10" type="ORF">FHX36_000895</name>
</gene>
<dbReference type="EMBL" id="QKNV01000070">
    <property type="protein sequence ID" value="PZA21718.1"/>
    <property type="molecule type" value="Genomic_DNA"/>
</dbReference>
<feature type="compositionally biased region" description="Low complexity" evidence="7">
    <location>
        <begin position="691"/>
        <end position="709"/>
    </location>
</feature>
<dbReference type="GO" id="GO:0005886">
    <property type="term" value="C:plasma membrane"/>
    <property type="evidence" value="ECO:0007669"/>
    <property type="project" value="UniProtKB-SubCell"/>
</dbReference>
<feature type="transmembrane region" description="Helical" evidence="8">
    <location>
        <begin position="202"/>
        <end position="223"/>
    </location>
</feature>
<keyword evidence="5 8" id="KW-1133">Transmembrane helix</keyword>
<feature type="transmembrane region" description="Helical" evidence="8">
    <location>
        <begin position="278"/>
        <end position="299"/>
    </location>
</feature>
<comment type="similarity">
    <text evidence="2">Belongs to the resistance-nodulation-cell division (RND) (TC 2.A.6) family. MmpL subfamily.</text>
</comment>
<dbReference type="PROSITE" id="PS50156">
    <property type="entry name" value="SSD"/>
    <property type="match status" value="1"/>
</dbReference>
<evidence type="ECO:0000256" key="5">
    <source>
        <dbReference type="ARBA" id="ARBA00022989"/>
    </source>
</evidence>
<dbReference type="PANTHER" id="PTHR33406:SF6">
    <property type="entry name" value="MEMBRANE PROTEIN YDGH-RELATED"/>
    <property type="match status" value="1"/>
</dbReference>
<evidence type="ECO:0000259" key="9">
    <source>
        <dbReference type="PROSITE" id="PS50156"/>
    </source>
</evidence>
<evidence type="ECO:0000256" key="4">
    <source>
        <dbReference type="ARBA" id="ARBA00022692"/>
    </source>
</evidence>
<keyword evidence="4 8" id="KW-0812">Transmembrane</keyword>
<evidence type="ECO:0000313" key="11">
    <source>
        <dbReference type="EMBL" id="PZA21718.1"/>
    </source>
</evidence>
<feature type="transmembrane region" description="Helical" evidence="8">
    <location>
        <begin position="311"/>
        <end position="332"/>
    </location>
</feature>
<evidence type="ECO:0000313" key="12">
    <source>
        <dbReference type="Proteomes" id="UP000247602"/>
    </source>
</evidence>